<dbReference type="Proteomes" id="UP000285376">
    <property type="component" value="Unassembled WGS sequence"/>
</dbReference>
<dbReference type="EMBL" id="QWLM01000007">
    <property type="protein sequence ID" value="RHW45937.1"/>
    <property type="molecule type" value="Genomic_DNA"/>
</dbReference>
<organism evidence="1 2">
    <name type="scientific">Dermacoccus abyssi</name>
    <dbReference type="NCBI Taxonomy" id="322596"/>
    <lineage>
        <taxon>Bacteria</taxon>
        <taxon>Bacillati</taxon>
        <taxon>Actinomycetota</taxon>
        <taxon>Actinomycetes</taxon>
        <taxon>Micrococcales</taxon>
        <taxon>Dermacoccaceae</taxon>
        <taxon>Dermacoccus</taxon>
    </lineage>
</organism>
<dbReference type="Gene3D" id="3.40.50.300">
    <property type="entry name" value="P-loop containing nucleotide triphosphate hydrolases"/>
    <property type="match status" value="1"/>
</dbReference>
<dbReference type="AlphaFoldDB" id="A0A417Z5V8"/>
<evidence type="ECO:0000313" key="1">
    <source>
        <dbReference type="EMBL" id="RHW45937.1"/>
    </source>
</evidence>
<evidence type="ECO:0000313" key="2">
    <source>
        <dbReference type="Proteomes" id="UP000285376"/>
    </source>
</evidence>
<accession>A0A417Z5V8</accession>
<gene>
    <name evidence="1" type="ORF">D1832_08030</name>
</gene>
<proteinExistence type="predicted"/>
<name>A0A417Z5V8_9MICO</name>
<sequence>MPARRSDRHATPLEHPAGPRLRAALAATGRLIGRDSFPQTLVAAAADIQHPIATGRRIVVCSPSEGSGASTVGMGLTLAVHTLRDDLVATIDLAESPGGPRGDDDRPALTPATALGALAVNEPATRDDFRRTMRLQPHDDVVIMRKPPGEADLNGAAVHALVAGCTRHCGVTVVVTPPGLEDARTVEALASAHAAVVVTDRHANEEGVARSFVSLLRHLHPYLPFVEVMNEPARLRRRERRELGRDACALRHAPTLSHGQPTSFASLRERETAEILTLTARAMRLSRAGRIAVEGGSA</sequence>
<comment type="caution">
    <text evidence="1">The sequence shown here is derived from an EMBL/GenBank/DDBJ whole genome shotgun (WGS) entry which is preliminary data.</text>
</comment>
<reference evidence="1 2" key="1">
    <citation type="submission" date="2018-08" db="EMBL/GenBank/DDBJ databases">
        <title>Whole genome sequence analysis of Dermacoccus abyssi bacteria isolated from Deep Mariana trench Micromonospora spp reveals genes involved in the environmental adaptation and production of secondary metabolites.</title>
        <authorList>
            <person name="Abdel-Mageed W.M."/>
            <person name="Lehri B."/>
            <person name="Nouioui I."/>
            <person name="Goodfellow I."/>
            <person name="Jaspars M."/>
            <person name="Karlyshev A."/>
        </authorList>
    </citation>
    <scope>NUCLEOTIDE SEQUENCE [LARGE SCALE GENOMIC DNA]</scope>
    <source>
        <strain evidence="1 2">MT1.1</strain>
    </source>
</reference>
<dbReference type="InterPro" id="IPR027417">
    <property type="entry name" value="P-loop_NTPase"/>
</dbReference>
<dbReference type="RefSeq" id="WP_118913400.1">
    <property type="nucleotide sequence ID" value="NZ_CBCRVH010000005.1"/>
</dbReference>
<protein>
    <submittedName>
        <fullName evidence="1">Uncharacterized protein</fullName>
    </submittedName>
</protein>